<gene>
    <name evidence="1" type="ORF">C4D60_Mb01t12110</name>
</gene>
<protein>
    <submittedName>
        <fullName evidence="1">Uncharacterized protein</fullName>
    </submittedName>
</protein>
<evidence type="ECO:0000313" key="1">
    <source>
        <dbReference type="EMBL" id="THU63093.1"/>
    </source>
</evidence>
<proteinExistence type="predicted"/>
<accession>A0A4S8JLL8</accession>
<comment type="caution">
    <text evidence="1">The sequence shown here is derived from an EMBL/GenBank/DDBJ whole genome shotgun (WGS) entry which is preliminary data.</text>
</comment>
<organism evidence="1 2">
    <name type="scientific">Musa balbisiana</name>
    <name type="common">Banana</name>
    <dbReference type="NCBI Taxonomy" id="52838"/>
    <lineage>
        <taxon>Eukaryota</taxon>
        <taxon>Viridiplantae</taxon>
        <taxon>Streptophyta</taxon>
        <taxon>Embryophyta</taxon>
        <taxon>Tracheophyta</taxon>
        <taxon>Spermatophyta</taxon>
        <taxon>Magnoliopsida</taxon>
        <taxon>Liliopsida</taxon>
        <taxon>Zingiberales</taxon>
        <taxon>Musaceae</taxon>
        <taxon>Musa</taxon>
    </lineage>
</organism>
<keyword evidence="2" id="KW-1185">Reference proteome</keyword>
<dbReference type="AlphaFoldDB" id="A0A4S8JLL8"/>
<dbReference type="Proteomes" id="UP000317650">
    <property type="component" value="Chromosome 1"/>
</dbReference>
<reference evidence="1 2" key="1">
    <citation type="journal article" date="2019" name="Nat. Plants">
        <title>Genome sequencing of Musa balbisiana reveals subgenome evolution and function divergence in polyploid bananas.</title>
        <authorList>
            <person name="Yao X."/>
        </authorList>
    </citation>
    <scope>NUCLEOTIDE SEQUENCE [LARGE SCALE GENOMIC DNA]</scope>
    <source>
        <strain evidence="2">cv. DH-PKW</strain>
        <tissue evidence="1">Leaves</tissue>
    </source>
</reference>
<dbReference type="EMBL" id="PYDT01000004">
    <property type="protein sequence ID" value="THU63093.1"/>
    <property type="molecule type" value="Genomic_DNA"/>
</dbReference>
<sequence length="142" mass="16402">MLLDRRTSLGLLIVAERSQELSCILQFNLVRQCYFMPTATGGLQDRVNSLKRLMEGHLAGRLLHDLLSCQLSIHPCQAHGMIVFMGYLHSLMLEIRKREMIWLHQGAFLLEKFRKMVFETKSSHRMATLVASFMTLFLLAYS</sequence>
<evidence type="ECO:0000313" key="2">
    <source>
        <dbReference type="Proteomes" id="UP000317650"/>
    </source>
</evidence>
<name>A0A4S8JLL8_MUSBA</name>